<feature type="signal peptide" evidence="1">
    <location>
        <begin position="1"/>
        <end position="21"/>
    </location>
</feature>
<dbReference type="InterPro" id="IPR010634">
    <property type="entry name" value="DUF1223"/>
</dbReference>
<keyword evidence="3" id="KW-1185">Reference proteome</keyword>
<organism evidence="2 3">
    <name type="scientific">Sedimentitalea nanhaiensis</name>
    <dbReference type="NCBI Taxonomy" id="999627"/>
    <lineage>
        <taxon>Bacteria</taxon>
        <taxon>Pseudomonadati</taxon>
        <taxon>Pseudomonadota</taxon>
        <taxon>Alphaproteobacteria</taxon>
        <taxon>Rhodobacterales</taxon>
        <taxon>Paracoccaceae</taxon>
        <taxon>Sedimentitalea</taxon>
    </lineage>
</organism>
<evidence type="ECO:0008006" key="4">
    <source>
        <dbReference type="Google" id="ProtNLM"/>
    </source>
</evidence>
<dbReference type="STRING" id="999627.SAMN05216236_13151"/>
<dbReference type="OrthoDB" id="9808254at2"/>
<dbReference type="eggNOG" id="COG5429">
    <property type="taxonomic scope" value="Bacteria"/>
</dbReference>
<gene>
    <name evidence="2" type="ORF">SAMN05216236_13151</name>
</gene>
<keyword evidence="1" id="KW-0732">Signal</keyword>
<dbReference type="Proteomes" id="UP000182466">
    <property type="component" value="Unassembled WGS sequence"/>
</dbReference>
<evidence type="ECO:0000256" key="1">
    <source>
        <dbReference type="SAM" id="SignalP"/>
    </source>
</evidence>
<protein>
    <recommendedName>
        <fullName evidence="4">DUF1223 domain-containing protein</fullName>
    </recommendedName>
</protein>
<dbReference type="InterPro" id="IPR036249">
    <property type="entry name" value="Thioredoxin-like_sf"/>
</dbReference>
<evidence type="ECO:0000313" key="3">
    <source>
        <dbReference type="Proteomes" id="UP000182466"/>
    </source>
</evidence>
<dbReference type="Gene3D" id="3.40.30.10">
    <property type="entry name" value="Glutaredoxin"/>
    <property type="match status" value="1"/>
</dbReference>
<name>A0A1I7DP17_9RHOB</name>
<dbReference type="PANTHER" id="PTHR36057">
    <property type="match status" value="1"/>
</dbReference>
<sequence>MKLIAAAAMALCMSLTPPAFAQSNPVVVELFTSQGCSSCPPADKLLQELARRNDVIPLALHVDYWDYIGWKDLFARPQHAERQRAYAQVAGRHMIYTPQMIVNGQDDVVGARAMELADLIDAHRSTAAVIRLQASRNGERISIRAQALQPVQEPLTIFLIRFTPQHRTEIKRGENAGQVLNYANVVDDWRILGQWDGKAVFETSTTVEGPRPAVVLVQKPGPGAIVAAELVK</sequence>
<reference evidence="2 3" key="1">
    <citation type="submission" date="2016-10" db="EMBL/GenBank/DDBJ databases">
        <authorList>
            <person name="de Groot N.N."/>
        </authorList>
    </citation>
    <scope>NUCLEOTIDE SEQUENCE [LARGE SCALE GENOMIC DNA]</scope>
    <source>
        <strain evidence="2 3">CGMCC 1.10959</strain>
    </source>
</reference>
<dbReference type="RefSeq" id="WP_027261169.1">
    <property type="nucleotide sequence ID" value="NZ_FPAW01000031.1"/>
</dbReference>
<feature type="chain" id="PRO_5010235250" description="DUF1223 domain-containing protein" evidence="1">
    <location>
        <begin position="22"/>
        <end position="232"/>
    </location>
</feature>
<dbReference type="PANTHER" id="PTHR36057:SF1">
    <property type="entry name" value="LIPOPROTEIN LIPID ATTACHMENT SITE-LIKE PROTEIN, PUTATIVE (DUF1223)-RELATED"/>
    <property type="match status" value="1"/>
</dbReference>
<dbReference type="AlphaFoldDB" id="A0A1I7DP17"/>
<dbReference type="EMBL" id="FPAW01000031">
    <property type="protein sequence ID" value="SFU13407.1"/>
    <property type="molecule type" value="Genomic_DNA"/>
</dbReference>
<proteinExistence type="predicted"/>
<dbReference type="SUPFAM" id="SSF52833">
    <property type="entry name" value="Thioredoxin-like"/>
    <property type="match status" value="1"/>
</dbReference>
<accession>A0A1I7DP17</accession>
<dbReference type="Pfam" id="PF06764">
    <property type="entry name" value="DUF1223"/>
    <property type="match status" value="1"/>
</dbReference>
<evidence type="ECO:0000313" key="2">
    <source>
        <dbReference type="EMBL" id="SFU13407.1"/>
    </source>
</evidence>